<reference evidence="1 2" key="1">
    <citation type="journal article" date="2011" name="Science">
        <title>The ecoresponsive genome of Daphnia pulex.</title>
        <authorList>
            <person name="Colbourne J.K."/>
            <person name="Pfrender M.E."/>
            <person name="Gilbert D."/>
            <person name="Thomas W.K."/>
            <person name="Tucker A."/>
            <person name="Oakley T.H."/>
            <person name="Tokishita S."/>
            <person name="Aerts A."/>
            <person name="Arnold G.J."/>
            <person name="Basu M.K."/>
            <person name="Bauer D.J."/>
            <person name="Caceres C.E."/>
            <person name="Carmel L."/>
            <person name="Casola C."/>
            <person name="Choi J.H."/>
            <person name="Detter J.C."/>
            <person name="Dong Q."/>
            <person name="Dusheyko S."/>
            <person name="Eads B.D."/>
            <person name="Frohlich T."/>
            <person name="Geiler-Samerotte K.A."/>
            <person name="Gerlach D."/>
            <person name="Hatcher P."/>
            <person name="Jogdeo S."/>
            <person name="Krijgsveld J."/>
            <person name="Kriventseva E.V."/>
            <person name="Kultz D."/>
            <person name="Laforsch C."/>
            <person name="Lindquist E."/>
            <person name="Lopez J."/>
            <person name="Manak J.R."/>
            <person name="Muller J."/>
            <person name="Pangilinan J."/>
            <person name="Patwardhan R.P."/>
            <person name="Pitluck S."/>
            <person name="Pritham E.J."/>
            <person name="Rechtsteiner A."/>
            <person name="Rho M."/>
            <person name="Rogozin I.B."/>
            <person name="Sakarya O."/>
            <person name="Salamov A."/>
            <person name="Schaack S."/>
            <person name="Shapiro H."/>
            <person name="Shiga Y."/>
            <person name="Skalitzky C."/>
            <person name="Smith Z."/>
            <person name="Souvorov A."/>
            <person name="Sung W."/>
            <person name="Tang Z."/>
            <person name="Tsuchiya D."/>
            <person name="Tu H."/>
            <person name="Vos H."/>
            <person name="Wang M."/>
            <person name="Wolf Y.I."/>
            <person name="Yamagata H."/>
            <person name="Yamada T."/>
            <person name="Ye Y."/>
            <person name="Shaw J.R."/>
            <person name="Andrews J."/>
            <person name="Crease T.J."/>
            <person name="Tang H."/>
            <person name="Lucas S.M."/>
            <person name="Robertson H.M."/>
            <person name="Bork P."/>
            <person name="Koonin E.V."/>
            <person name="Zdobnov E.M."/>
            <person name="Grigoriev I.V."/>
            <person name="Lynch M."/>
            <person name="Boore J.L."/>
        </authorList>
    </citation>
    <scope>NUCLEOTIDE SEQUENCE [LARGE SCALE GENOMIC DNA]</scope>
</reference>
<dbReference type="AlphaFoldDB" id="E9H8H4"/>
<dbReference type="Proteomes" id="UP000000305">
    <property type="component" value="Unassembled WGS sequence"/>
</dbReference>
<organism evidence="1 2">
    <name type="scientific">Daphnia pulex</name>
    <name type="common">Water flea</name>
    <dbReference type="NCBI Taxonomy" id="6669"/>
    <lineage>
        <taxon>Eukaryota</taxon>
        <taxon>Metazoa</taxon>
        <taxon>Ecdysozoa</taxon>
        <taxon>Arthropoda</taxon>
        <taxon>Crustacea</taxon>
        <taxon>Branchiopoda</taxon>
        <taxon>Diplostraca</taxon>
        <taxon>Cladocera</taxon>
        <taxon>Anomopoda</taxon>
        <taxon>Daphniidae</taxon>
        <taxon>Daphnia</taxon>
    </lineage>
</organism>
<accession>E9H8H4</accession>
<name>E9H8H4_DAPPU</name>
<proteinExistence type="predicted"/>
<evidence type="ECO:0000313" key="2">
    <source>
        <dbReference type="Proteomes" id="UP000000305"/>
    </source>
</evidence>
<sequence>MQKKERWSLKTDSSAVNWLFTTKEVRQFGRWVFALQEYDFEVVTLEENEFGGQRSVKKPSS</sequence>
<gene>
    <name evidence="1" type="ORF">DAPPUDRAFT_255061</name>
</gene>
<keyword evidence="2" id="KW-1185">Reference proteome</keyword>
<dbReference type="EMBL" id="GL732604">
    <property type="protein sequence ID" value="EFX71977.1"/>
    <property type="molecule type" value="Genomic_DNA"/>
</dbReference>
<dbReference type="HOGENOM" id="CLU_2924954_0_0_1"/>
<dbReference type="InParanoid" id="E9H8H4"/>
<dbReference type="KEGG" id="dpx:DAPPUDRAFT_255061"/>
<evidence type="ECO:0000313" key="1">
    <source>
        <dbReference type="EMBL" id="EFX71977.1"/>
    </source>
</evidence>
<protein>
    <submittedName>
        <fullName evidence="1">Uncharacterized protein</fullName>
    </submittedName>
</protein>